<keyword evidence="4 12" id="KW-0812">Transmembrane</keyword>
<evidence type="ECO:0000256" key="8">
    <source>
        <dbReference type="ARBA" id="ARBA00023157"/>
    </source>
</evidence>
<dbReference type="SUPFAM" id="SSF81321">
    <property type="entry name" value="Family A G protein-coupled receptor-like"/>
    <property type="match status" value="1"/>
</dbReference>
<dbReference type="PROSITE" id="PS50262">
    <property type="entry name" value="G_PROTEIN_RECEP_F1_2"/>
    <property type="match status" value="1"/>
</dbReference>
<gene>
    <name evidence="16" type="ORF">LSAA_1363</name>
</gene>
<dbReference type="Proteomes" id="UP000675881">
    <property type="component" value="Chromosome 1"/>
</dbReference>
<evidence type="ECO:0000256" key="5">
    <source>
        <dbReference type="ARBA" id="ARBA00022989"/>
    </source>
</evidence>
<keyword evidence="11 12" id="KW-0807">Transducer</keyword>
<dbReference type="InterPro" id="IPR017452">
    <property type="entry name" value="GPCR_Rhodpsn_7TM"/>
</dbReference>
<reference evidence="16" key="1">
    <citation type="submission" date="2021-02" db="EMBL/GenBank/DDBJ databases">
        <authorList>
            <person name="Bekaert M."/>
        </authorList>
    </citation>
    <scope>NUCLEOTIDE SEQUENCE</scope>
    <source>
        <strain evidence="16">IoA-00</strain>
    </source>
</reference>
<dbReference type="GO" id="GO:0005886">
    <property type="term" value="C:plasma membrane"/>
    <property type="evidence" value="ECO:0007669"/>
    <property type="project" value="UniProtKB-SubCell"/>
</dbReference>
<keyword evidence="10" id="KW-0325">Glycoprotein</keyword>
<dbReference type="InterPro" id="IPR000276">
    <property type="entry name" value="GPCR_Rhodpsn"/>
</dbReference>
<dbReference type="PANTHER" id="PTHR45695">
    <property type="entry name" value="LEUCOKININ RECEPTOR-RELATED"/>
    <property type="match status" value="1"/>
</dbReference>
<dbReference type="PRINTS" id="PR00237">
    <property type="entry name" value="GPCRRHODOPSN"/>
</dbReference>
<dbReference type="Gene3D" id="1.20.1070.10">
    <property type="entry name" value="Rhodopsin 7-helix transmembrane proteins"/>
    <property type="match status" value="1"/>
</dbReference>
<evidence type="ECO:0000256" key="14">
    <source>
        <dbReference type="SAM" id="Phobius"/>
    </source>
</evidence>
<feature type="transmembrane region" description="Helical" evidence="14">
    <location>
        <begin position="127"/>
        <end position="145"/>
    </location>
</feature>
<sequence length="451" mass="51650">MSDPSTKSLEWYSNTSNYNNLSIRENHNNISAHLIPSIKPDYLIAMLTTIFVPLVFSIIVIVGTIGNVLVILVVATNHQMRNTTNVLILNLAVADFLFITLCVPSTATDYILNSWPFGLTWCQAVQYMIYVTSYVSIYTLILMSLDRFLAVVYPVVSLPFRTVENAVMAIITTWIIISTASSPIWFSHHLQIKPNADLRDSNTTLSENLNDADRDKYWCRFSTEDYSIRGFYISFFVAGFAIPLALISILYLLLLKRLWNPAIGHTNLSKESLRNKKRVTKLVLIVIVVFAVCWAPIQLVLILKALDLFVTNGPEDYHRIIIQILAHVLAYLNGCINPILYAFLSDNFRKAFYELLPRYFSTDSQRRRARGLNYELTTTRSANRSEYRHRRQKKRLPTDYLPEEYPALGNGNNANKSDENLIKGEKKKKSCYPLCSRCSNREWSPGDRRSC</sequence>
<evidence type="ECO:0000256" key="7">
    <source>
        <dbReference type="ARBA" id="ARBA00023136"/>
    </source>
</evidence>
<dbReference type="InterPro" id="IPR000611">
    <property type="entry name" value="NPY_rcpt"/>
</dbReference>
<comment type="subcellular location">
    <subcellularLocation>
        <location evidence="1">Cell membrane</location>
        <topology evidence="1">Multi-pass membrane protein</topology>
    </subcellularLocation>
</comment>
<dbReference type="OrthoDB" id="2132067at2759"/>
<dbReference type="PROSITE" id="PS00237">
    <property type="entry name" value="G_PROTEIN_RECEP_F1_1"/>
    <property type="match status" value="1"/>
</dbReference>
<evidence type="ECO:0000256" key="3">
    <source>
        <dbReference type="ARBA" id="ARBA00022475"/>
    </source>
</evidence>
<evidence type="ECO:0000256" key="6">
    <source>
        <dbReference type="ARBA" id="ARBA00023040"/>
    </source>
</evidence>
<dbReference type="PANTHER" id="PTHR45695:SF23">
    <property type="entry name" value="GALANIN-LIKE G-PROTEIN COUPLED RECEPTOR NPR-9"/>
    <property type="match status" value="1"/>
</dbReference>
<evidence type="ECO:0000256" key="4">
    <source>
        <dbReference type="ARBA" id="ARBA00022692"/>
    </source>
</evidence>
<evidence type="ECO:0000256" key="2">
    <source>
        <dbReference type="ARBA" id="ARBA00010663"/>
    </source>
</evidence>
<keyword evidence="8" id="KW-1015">Disulfide bond</keyword>
<evidence type="ECO:0000313" key="16">
    <source>
        <dbReference type="EMBL" id="CAF2754214.1"/>
    </source>
</evidence>
<evidence type="ECO:0000256" key="10">
    <source>
        <dbReference type="ARBA" id="ARBA00023180"/>
    </source>
</evidence>
<feature type="transmembrane region" description="Helical" evidence="14">
    <location>
        <begin position="321"/>
        <end position="344"/>
    </location>
</feature>
<keyword evidence="6 12" id="KW-0297">G-protein coupled receptor</keyword>
<feature type="transmembrane region" description="Helical" evidence="14">
    <location>
        <begin position="166"/>
        <end position="186"/>
    </location>
</feature>
<dbReference type="SMART" id="SM01381">
    <property type="entry name" value="7TM_GPCR_Srsx"/>
    <property type="match status" value="1"/>
</dbReference>
<protein>
    <submittedName>
        <fullName evidence="16">ASTA-R</fullName>
    </submittedName>
</protein>
<dbReference type="PRINTS" id="PR01012">
    <property type="entry name" value="NRPEPTIDEYR"/>
</dbReference>
<feature type="domain" description="G-protein coupled receptors family 1 profile" evidence="15">
    <location>
        <begin position="66"/>
        <end position="341"/>
    </location>
</feature>
<evidence type="ECO:0000256" key="11">
    <source>
        <dbReference type="ARBA" id="ARBA00023224"/>
    </source>
</evidence>
<feature type="transmembrane region" description="Helical" evidence="14">
    <location>
        <begin position="42"/>
        <end position="75"/>
    </location>
</feature>
<evidence type="ECO:0000256" key="13">
    <source>
        <dbReference type="SAM" id="MobiDB-lite"/>
    </source>
</evidence>
<name>A0A7R8GYV2_LEPSM</name>
<keyword evidence="9 12" id="KW-0675">Receptor</keyword>
<evidence type="ECO:0000256" key="12">
    <source>
        <dbReference type="RuleBase" id="RU000688"/>
    </source>
</evidence>
<keyword evidence="7 14" id="KW-0472">Membrane</keyword>
<dbReference type="EMBL" id="HG994580">
    <property type="protein sequence ID" value="CAF2754214.1"/>
    <property type="molecule type" value="Genomic_DNA"/>
</dbReference>
<dbReference type="Pfam" id="PF00001">
    <property type="entry name" value="7tm_1"/>
    <property type="match status" value="1"/>
</dbReference>
<evidence type="ECO:0000313" key="17">
    <source>
        <dbReference type="Proteomes" id="UP000675881"/>
    </source>
</evidence>
<dbReference type="AlphaFoldDB" id="A0A7R8GYV2"/>
<feature type="transmembrane region" description="Helical" evidence="14">
    <location>
        <begin position="231"/>
        <end position="254"/>
    </location>
</feature>
<evidence type="ECO:0000256" key="1">
    <source>
        <dbReference type="ARBA" id="ARBA00004651"/>
    </source>
</evidence>
<organism evidence="16 17">
    <name type="scientific">Lepeophtheirus salmonis</name>
    <name type="common">Salmon louse</name>
    <name type="synonym">Caligus salmonis</name>
    <dbReference type="NCBI Taxonomy" id="72036"/>
    <lineage>
        <taxon>Eukaryota</taxon>
        <taxon>Metazoa</taxon>
        <taxon>Ecdysozoa</taxon>
        <taxon>Arthropoda</taxon>
        <taxon>Crustacea</taxon>
        <taxon>Multicrustacea</taxon>
        <taxon>Hexanauplia</taxon>
        <taxon>Copepoda</taxon>
        <taxon>Siphonostomatoida</taxon>
        <taxon>Caligidae</taxon>
        <taxon>Lepeophtheirus</taxon>
    </lineage>
</organism>
<feature type="transmembrane region" description="Helical" evidence="14">
    <location>
        <begin position="282"/>
        <end position="301"/>
    </location>
</feature>
<evidence type="ECO:0000259" key="15">
    <source>
        <dbReference type="PROSITE" id="PS50262"/>
    </source>
</evidence>
<accession>A0A7R8GYV2</accession>
<feature type="region of interest" description="Disordered" evidence="13">
    <location>
        <begin position="401"/>
        <end position="420"/>
    </location>
</feature>
<keyword evidence="3" id="KW-1003">Cell membrane</keyword>
<comment type="similarity">
    <text evidence="2 12">Belongs to the G-protein coupled receptor 1 family.</text>
</comment>
<keyword evidence="5 14" id="KW-1133">Transmembrane helix</keyword>
<evidence type="ECO:0000256" key="9">
    <source>
        <dbReference type="ARBA" id="ARBA00023170"/>
    </source>
</evidence>
<keyword evidence="17" id="KW-1185">Reference proteome</keyword>
<proteinExistence type="inferred from homology"/>
<dbReference type="GO" id="GO:0004983">
    <property type="term" value="F:neuropeptide Y receptor activity"/>
    <property type="evidence" value="ECO:0007669"/>
    <property type="project" value="InterPro"/>
</dbReference>
<feature type="transmembrane region" description="Helical" evidence="14">
    <location>
        <begin position="87"/>
        <end position="107"/>
    </location>
</feature>